<dbReference type="InterPro" id="IPR019416">
    <property type="entry name" value="NCBP3"/>
</dbReference>
<accession>A0A0J9X5C2</accession>
<dbReference type="Pfam" id="PF10309">
    <property type="entry name" value="NCBP3"/>
    <property type="match status" value="1"/>
</dbReference>
<feature type="region of interest" description="Disordered" evidence="1">
    <location>
        <begin position="241"/>
        <end position="414"/>
    </location>
</feature>
<feature type="region of interest" description="Disordered" evidence="1">
    <location>
        <begin position="1"/>
        <end position="57"/>
    </location>
</feature>
<dbReference type="STRING" id="1173061.A0A0J9X5C2"/>
<evidence type="ECO:0000313" key="2">
    <source>
        <dbReference type="EMBL" id="CDO51968.1"/>
    </source>
</evidence>
<feature type="compositionally biased region" description="Basic and acidic residues" evidence="1">
    <location>
        <begin position="265"/>
        <end position="279"/>
    </location>
</feature>
<feature type="compositionally biased region" description="Low complexity" evidence="1">
    <location>
        <begin position="343"/>
        <end position="353"/>
    </location>
</feature>
<dbReference type="PANTHER" id="PTHR16291">
    <property type="entry name" value="NUCLEAR CAP-BINDING PROTEIN SUBUNIT 3"/>
    <property type="match status" value="1"/>
</dbReference>
<dbReference type="EMBL" id="CCBN010000002">
    <property type="protein sequence ID" value="CDO51968.1"/>
    <property type="molecule type" value="Genomic_DNA"/>
</dbReference>
<dbReference type="PANTHER" id="PTHR16291:SF0">
    <property type="entry name" value="NUCLEAR CAP-BINDING PROTEIN SUBUNIT 3"/>
    <property type="match status" value="1"/>
</dbReference>
<sequence>MSFTQGRIEKPIIQTDADEGQADYPFSAPIRREDVEGADVNDDDAMEVEQNEDSSDQPVSIRVDALHLVGVDDLSTEEVRTYVRSYCGPKSFKVEWINDSSLNLSYFKPQDAEDAYSKLVLNPALGDANLTDLVLARPLAIGDKRANIMVRFAFHTDVKKRGARQNSRYYLINGEPTKEDDFVRYGASVRQPTRIDQDNLDDDDLFSHRAAPKAGLGSVADDLTSDLFPGKVALNRQERLRETAGDNNQEDEDRDIFNSLPKGPDSYRSRDRYDHERTRRNNTYGRTDRHDKWTKNSDLAARIDRGNRRFPSREDQDEAHNGEPQAPWRDSQRGGGRRHRRNNNNNNNNSSNNDQPFRSRSRSNSYSPERRNHHHPRRGNNHHRSHANREERDLGARFDEDRRSGRAWDNRDRD</sequence>
<dbReference type="Proteomes" id="UP000242525">
    <property type="component" value="Unassembled WGS sequence"/>
</dbReference>
<name>A0A0J9X5C2_GEOCN</name>
<protein>
    <submittedName>
        <fullName evidence="2">Uncharacterized protein</fullName>
    </submittedName>
</protein>
<evidence type="ECO:0000313" key="3">
    <source>
        <dbReference type="Proteomes" id="UP000242525"/>
    </source>
</evidence>
<dbReference type="GO" id="GO:0003729">
    <property type="term" value="F:mRNA binding"/>
    <property type="evidence" value="ECO:0007669"/>
    <property type="project" value="InterPro"/>
</dbReference>
<dbReference type="AlphaFoldDB" id="A0A0J9X5C2"/>
<keyword evidence="3" id="KW-1185">Reference proteome</keyword>
<reference evidence="2" key="1">
    <citation type="submission" date="2014-03" db="EMBL/GenBank/DDBJ databases">
        <authorList>
            <person name="Casaregola S."/>
        </authorList>
    </citation>
    <scope>NUCLEOTIDE SEQUENCE [LARGE SCALE GENOMIC DNA]</scope>
    <source>
        <strain evidence="2">CLIB 918</strain>
    </source>
</reference>
<feature type="compositionally biased region" description="Polar residues" evidence="1">
    <location>
        <begin position="354"/>
        <end position="367"/>
    </location>
</feature>
<comment type="caution">
    <text evidence="2">The sequence shown here is derived from an EMBL/GenBank/DDBJ whole genome shotgun (WGS) entry which is preliminary data.</text>
</comment>
<gene>
    <name evidence="2" type="ORF">BN980_GECA02s03783g</name>
</gene>
<evidence type="ECO:0000256" key="1">
    <source>
        <dbReference type="SAM" id="MobiDB-lite"/>
    </source>
</evidence>
<proteinExistence type="predicted"/>
<feature type="compositionally biased region" description="Acidic residues" evidence="1">
    <location>
        <begin position="36"/>
        <end position="55"/>
    </location>
</feature>
<feature type="compositionally biased region" description="Basic and acidic residues" evidence="1">
    <location>
        <begin position="286"/>
        <end position="321"/>
    </location>
</feature>
<feature type="compositionally biased region" description="Basic and acidic residues" evidence="1">
    <location>
        <begin position="387"/>
        <end position="414"/>
    </location>
</feature>
<organism evidence="2 3">
    <name type="scientific">Geotrichum candidum</name>
    <name type="common">Oospora lactis</name>
    <name type="synonym">Dipodascus geotrichum</name>
    <dbReference type="NCBI Taxonomy" id="1173061"/>
    <lineage>
        <taxon>Eukaryota</taxon>
        <taxon>Fungi</taxon>
        <taxon>Dikarya</taxon>
        <taxon>Ascomycota</taxon>
        <taxon>Saccharomycotina</taxon>
        <taxon>Dipodascomycetes</taxon>
        <taxon>Dipodascales</taxon>
        <taxon>Dipodascaceae</taxon>
        <taxon>Geotrichum</taxon>
    </lineage>
</organism>
<dbReference type="GO" id="GO:0005634">
    <property type="term" value="C:nucleus"/>
    <property type="evidence" value="ECO:0007669"/>
    <property type="project" value="TreeGrafter"/>
</dbReference>
<dbReference type="GO" id="GO:0000340">
    <property type="term" value="F:RNA 7-methylguanosine cap binding"/>
    <property type="evidence" value="ECO:0007669"/>
    <property type="project" value="InterPro"/>
</dbReference>
<dbReference type="OrthoDB" id="422106at2759"/>
<feature type="compositionally biased region" description="Basic residues" evidence="1">
    <location>
        <begin position="371"/>
        <end position="386"/>
    </location>
</feature>